<dbReference type="InterPro" id="IPR050994">
    <property type="entry name" value="At_inactive_RLKs"/>
</dbReference>
<dbReference type="AlphaFoldDB" id="A0AAQ3PW09"/>
<feature type="signal peptide" evidence="3">
    <location>
        <begin position="1"/>
        <end position="23"/>
    </location>
</feature>
<dbReference type="Pfam" id="PF08263">
    <property type="entry name" value="LRRNT_2"/>
    <property type="match status" value="1"/>
</dbReference>
<evidence type="ECO:0000313" key="6">
    <source>
        <dbReference type="Proteomes" id="UP001341281"/>
    </source>
</evidence>
<dbReference type="PANTHER" id="PTHR48010">
    <property type="entry name" value="OS05G0588300 PROTEIN"/>
    <property type="match status" value="1"/>
</dbReference>
<name>A0AAQ3PW09_PASNO</name>
<evidence type="ECO:0000313" key="5">
    <source>
        <dbReference type="EMBL" id="WVZ54216.1"/>
    </source>
</evidence>
<evidence type="ECO:0000256" key="3">
    <source>
        <dbReference type="SAM" id="SignalP"/>
    </source>
</evidence>
<sequence length="205" mass="22642">MDGMVFIITWLLILSSLLCLCSGSNSNVQCLKDLKQSLDDPNGALSSWNFSRTAMEGHSLSQFAGVTGWPGDDNRVMLLNLSSMGLQGSFPRGLQLCTVLASLDLRNNSLSGPLPADISLQMSYVKYLDLSHNRFSGEIPQDISRWLMFIVFLDLSNNRPSGEIPHTIADLLFLNTLNLQCNLLTCQIPEQIGYLGWLNSLNLSD</sequence>
<reference evidence="5 6" key="1">
    <citation type="submission" date="2024-02" db="EMBL/GenBank/DDBJ databases">
        <title>High-quality chromosome-scale genome assembly of Pensacola bahiagrass (Paspalum notatum Flugge var. saurae).</title>
        <authorList>
            <person name="Vega J.M."/>
            <person name="Podio M."/>
            <person name="Orjuela J."/>
            <person name="Siena L.A."/>
            <person name="Pessino S.C."/>
            <person name="Combes M.C."/>
            <person name="Mariac C."/>
            <person name="Albertini E."/>
            <person name="Pupilli F."/>
            <person name="Ortiz J.P.A."/>
            <person name="Leblanc O."/>
        </authorList>
    </citation>
    <scope>NUCLEOTIDE SEQUENCE [LARGE SCALE GENOMIC DNA]</scope>
    <source>
        <strain evidence="5">R1</strain>
        <tissue evidence="5">Leaf</tissue>
    </source>
</reference>
<proteinExistence type="predicted"/>
<dbReference type="Proteomes" id="UP001341281">
    <property type="component" value="Chromosome 01"/>
</dbReference>
<gene>
    <name evidence="5" type="ORF">U9M48_005051</name>
</gene>
<dbReference type="PANTHER" id="PTHR48010:SF55">
    <property type="entry name" value="OS01G0607900 PROTEIN"/>
    <property type="match status" value="1"/>
</dbReference>
<evidence type="ECO:0000256" key="1">
    <source>
        <dbReference type="ARBA" id="ARBA00022614"/>
    </source>
</evidence>
<accession>A0AAQ3PW09</accession>
<keyword evidence="3" id="KW-0732">Signal</keyword>
<keyword evidence="6" id="KW-1185">Reference proteome</keyword>
<evidence type="ECO:0000256" key="2">
    <source>
        <dbReference type="ARBA" id="ARBA00022737"/>
    </source>
</evidence>
<keyword evidence="2" id="KW-0677">Repeat</keyword>
<evidence type="ECO:0000259" key="4">
    <source>
        <dbReference type="Pfam" id="PF08263"/>
    </source>
</evidence>
<dbReference type="SUPFAM" id="SSF52058">
    <property type="entry name" value="L domain-like"/>
    <property type="match status" value="1"/>
</dbReference>
<dbReference type="InterPro" id="IPR032675">
    <property type="entry name" value="LRR_dom_sf"/>
</dbReference>
<dbReference type="Gene3D" id="3.80.10.10">
    <property type="entry name" value="Ribonuclease Inhibitor"/>
    <property type="match status" value="2"/>
</dbReference>
<feature type="domain" description="Leucine-rich repeat-containing N-terminal plant-type" evidence="4">
    <location>
        <begin position="25"/>
        <end position="49"/>
    </location>
</feature>
<dbReference type="InterPro" id="IPR001611">
    <property type="entry name" value="Leu-rich_rpt"/>
</dbReference>
<keyword evidence="1" id="KW-0433">Leucine-rich repeat</keyword>
<protein>
    <recommendedName>
        <fullName evidence="4">Leucine-rich repeat-containing N-terminal plant-type domain-containing protein</fullName>
    </recommendedName>
</protein>
<organism evidence="5 6">
    <name type="scientific">Paspalum notatum var. saurae</name>
    <dbReference type="NCBI Taxonomy" id="547442"/>
    <lineage>
        <taxon>Eukaryota</taxon>
        <taxon>Viridiplantae</taxon>
        <taxon>Streptophyta</taxon>
        <taxon>Embryophyta</taxon>
        <taxon>Tracheophyta</taxon>
        <taxon>Spermatophyta</taxon>
        <taxon>Magnoliopsida</taxon>
        <taxon>Liliopsida</taxon>
        <taxon>Poales</taxon>
        <taxon>Poaceae</taxon>
        <taxon>PACMAD clade</taxon>
        <taxon>Panicoideae</taxon>
        <taxon>Andropogonodae</taxon>
        <taxon>Paspaleae</taxon>
        <taxon>Paspalinae</taxon>
        <taxon>Paspalum</taxon>
    </lineage>
</organism>
<feature type="chain" id="PRO_5042858000" description="Leucine-rich repeat-containing N-terminal plant-type domain-containing protein" evidence="3">
    <location>
        <begin position="24"/>
        <end position="205"/>
    </location>
</feature>
<dbReference type="EMBL" id="CP144745">
    <property type="protein sequence ID" value="WVZ54216.1"/>
    <property type="molecule type" value="Genomic_DNA"/>
</dbReference>
<dbReference type="Pfam" id="PF00560">
    <property type="entry name" value="LRR_1"/>
    <property type="match status" value="3"/>
</dbReference>
<dbReference type="InterPro" id="IPR013210">
    <property type="entry name" value="LRR_N_plant-typ"/>
</dbReference>